<evidence type="ECO:0000313" key="3">
    <source>
        <dbReference type="Proteomes" id="UP000199114"/>
    </source>
</evidence>
<name>A0A1H9RI61_9EURY</name>
<feature type="region of interest" description="Disordered" evidence="1">
    <location>
        <begin position="1"/>
        <end position="57"/>
    </location>
</feature>
<organism evidence="2 3">
    <name type="scientific">Natrinema salaciae</name>
    <dbReference type="NCBI Taxonomy" id="1186196"/>
    <lineage>
        <taxon>Archaea</taxon>
        <taxon>Methanobacteriati</taxon>
        <taxon>Methanobacteriota</taxon>
        <taxon>Stenosarchaea group</taxon>
        <taxon>Halobacteria</taxon>
        <taxon>Halobacteriales</taxon>
        <taxon>Natrialbaceae</taxon>
        <taxon>Natrinema</taxon>
    </lineage>
</organism>
<dbReference type="STRING" id="1186196.SAMN04489841_4413"/>
<keyword evidence="3" id="KW-1185">Reference proteome</keyword>
<dbReference type="AlphaFoldDB" id="A0A1H9RI61"/>
<gene>
    <name evidence="2" type="ORF">SAMN04489841_4413</name>
</gene>
<evidence type="ECO:0000313" key="2">
    <source>
        <dbReference type="EMBL" id="SER72446.1"/>
    </source>
</evidence>
<reference evidence="3" key="1">
    <citation type="submission" date="2016-10" db="EMBL/GenBank/DDBJ databases">
        <authorList>
            <person name="Varghese N."/>
            <person name="Submissions S."/>
        </authorList>
    </citation>
    <scope>NUCLEOTIDE SEQUENCE [LARGE SCALE GENOMIC DNA]</scope>
    <source>
        <strain evidence="3">DSM 25055</strain>
    </source>
</reference>
<proteinExistence type="predicted"/>
<feature type="compositionally biased region" description="Acidic residues" evidence="1">
    <location>
        <begin position="1"/>
        <end position="12"/>
    </location>
</feature>
<dbReference type="Proteomes" id="UP000199114">
    <property type="component" value="Unassembled WGS sequence"/>
</dbReference>
<sequence length="307" mass="33558">MQLGDIDFDENVGEQLSRATRIPEEEDDPFEAIQSAKARRETHHKTPPVVTFDPDEDALDGNPFRPPQGTVMLFWGATGTDLIDDIETAIVKDDLDAFSEVGEMLLENEELLSRELPTPHEGVEKALEAPAIFDFSYGSRELGRNLALRELPLGAMTFPYTGGELDPDEFTIRECPCGPDCPPSPPWPDDFPWPDGPDGPFPPNGFYDYLVVASPPEMSDIERRAMETIPSDVDEANILPNGPVSDAVLVAAVVVAVAVATSTSPGVHEDLREVSLPDDTVNQLGSRAAVGELLDMRREVLHEHGFA</sequence>
<evidence type="ECO:0000256" key="1">
    <source>
        <dbReference type="SAM" id="MobiDB-lite"/>
    </source>
</evidence>
<dbReference type="EMBL" id="FOFD01000007">
    <property type="protein sequence ID" value="SER72446.1"/>
    <property type="molecule type" value="Genomic_DNA"/>
</dbReference>
<accession>A0A1H9RI61</accession>
<protein>
    <submittedName>
        <fullName evidence="2">Uncharacterized protein</fullName>
    </submittedName>
</protein>